<gene>
    <name evidence="2" type="ORF">GCM10023195_77020</name>
</gene>
<keyword evidence="3" id="KW-1185">Reference proteome</keyword>
<dbReference type="InterPro" id="IPR009492">
    <property type="entry name" value="TniQ"/>
</dbReference>
<reference evidence="3" key="1">
    <citation type="journal article" date="2019" name="Int. J. Syst. Evol. Microbiol.">
        <title>The Global Catalogue of Microorganisms (GCM) 10K type strain sequencing project: providing services to taxonomists for standard genome sequencing and annotation.</title>
        <authorList>
            <consortium name="The Broad Institute Genomics Platform"/>
            <consortium name="The Broad Institute Genome Sequencing Center for Infectious Disease"/>
            <person name="Wu L."/>
            <person name="Ma J."/>
        </authorList>
    </citation>
    <scope>NUCLEOTIDE SEQUENCE [LARGE SCALE GENOMIC DNA]</scope>
    <source>
        <strain evidence="3">JCM 17938</strain>
    </source>
</reference>
<dbReference type="RefSeq" id="WP_345365507.1">
    <property type="nucleotide sequence ID" value="NZ_BAABHJ010000039.1"/>
</dbReference>
<evidence type="ECO:0000313" key="2">
    <source>
        <dbReference type="EMBL" id="GAA4617268.1"/>
    </source>
</evidence>
<name>A0ABP8TX31_9ACTN</name>
<dbReference type="Gene3D" id="1.10.10.10">
    <property type="entry name" value="Winged helix-like DNA-binding domain superfamily/Winged helix DNA-binding domain"/>
    <property type="match status" value="1"/>
</dbReference>
<organism evidence="2 3">
    <name type="scientific">Actinoallomurus liliacearum</name>
    <dbReference type="NCBI Taxonomy" id="1080073"/>
    <lineage>
        <taxon>Bacteria</taxon>
        <taxon>Bacillati</taxon>
        <taxon>Actinomycetota</taxon>
        <taxon>Actinomycetes</taxon>
        <taxon>Streptosporangiales</taxon>
        <taxon>Thermomonosporaceae</taxon>
        <taxon>Actinoallomurus</taxon>
    </lineage>
</organism>
<evidence type="ECO:0000259" key="1">
    <source>
        <dbReference type="Pfam" id="PF06527"/>
    </source>
</evidence>
<dbReference type="SUPFAM" id="SSF46785">
    <property type="entry name" value="Winged helix' DNA-binding domain"/>
    <property type="match status" value="1"/>
</dbReference>
<evidence type="ECO:0000313" key="3">
    <source>
        <dbReference type="Proteomes" id="UP001500212"/>
    </source>
</evidence>
<feature type="domain" description="TniQ" evidence="1">
    <location>
        <begin position="10"/>
        <end position="145"/>
    </location>
</feature>
<comment type="caution">
    <text evidence="2">The sequence shown here is derived from an EMBL/GenBank/DDBJ whole genome shotgun (WGS) entry which is preliminary data.</text>
</comment>
<accession>A0ABP8TX31</accession>
<dbReference type="InterPro" id="IPR036388">
    <property type="entry name" value="WH-like_DNA-bd_sf"/>
</dbReference>
<sequence>MTGWTATRIPITVAPLPGEALDSWLGAYARRLRTTSNGLLDHLGLGSSPMTQMVLRLHEHEATALEQATGVSRQALAAMTLEPFDGLAVAIEPGHRTRLARFPTGRFPGAHARYCPACLARDDGRGPLTWRLPWTFACPQHQRLLLDVCPACQRPPHPWNIRRLGPASTGACTRDNPNRPGTGHRGACGADLTCAPTVRLPATGLVLATYERLAGLLTGPPAARPEAVTALRQIYAVAWRAVRGLHTIGDQAPPIVHAVLTECDAELPDLINADIGRDARSAAIGAALADVALDDRHPDQNELFDWILRADRSLIADRQNKPSVGMLAHRWTWAGPTMVSHVLGRLDRQATLHTRLRYATATPRPRWPDLPTEAITRRATMIPAMLWPSWTMRLLPPPSEAGPCRDDPRTGSFSSFRRGCASFLLLPGAPPQMNYERAAPLLGNHSHDADRGAVEHRIYHDRDLTPLASILTQLAFALDEHGSPIDYARRRALFTDATLTLDLDAYTRLRLQHGWSSGYAPRVAALRWYLRLLLTGEHRAPPDARKPFGHRCTEFRYHAPRPLREFLRQQARANLDRHGIDEPLTWEPPAHWANCPSWPGTDPTTMNEGDVTAVLATTDSIDEAAEALGLTPEHIRLYCEITDVGTPPTMANGLPVSRTRKQVLEPARLRELYEDENLPVTEIAATADCATATIRRLLKHDGVPPRRTYRRPPPESGITRAWLHREYVDKLRSMNALARERGVTANYLMRLAKNWGLPIRHHNEYSGIGHLDLPAPPSPAMHAVTMRTGALNRLAFIIQIPGHASLAAAARAIYDGRDTVLRERARKIENAAGFTIIDRTTTPLTPTQRGREFLHEARQILYAAREV</sequence>
<protein>
    <submittedName>
        <fullName evidence="2">TniQ family protein</fullName>
    </submittedName>
</protein>
<dbReference type="InterPro" id="IPR036390">
    <property type="entry name" value="WH_DNA-bd_sf"/>
</dbReference>
<dbReference type="Pfam" id="PF06527">
    <property type="entry name" value="TniQ"/>
    <property type="match status" value="1"/>
</dbReference>
<dbReference type="Proteomes" id="UP001500212">
    <property type="component" value="Unassembled WGS sequence"/>
</dbReference>
<proteinExistence type="predicted"/>
<dbReference type="EMBL" id="BAABHJ010000039">
    <property type="protein sequence ID" value="GAA4617268.1"/>
    <property type="molecule type" value="Genomic_DNA"/>
</dbReference>